<evidence type="ECO:0000313" key="2">
    <source>
        <dbReference type="Proteomes" id="UP000030661"/>
    </source>
</evidence>
<dbReference type="AlphaFoldDB" id="A0A081BZ79"/>
<dbReference type="HOGENOM" id="CLU_2505980_0_0_0"/>
<proteinExistence type="predicted"/>
<keyword evidence="2" id="KW-1185">Reference proteome</keyword>
<reference evidence="1 2" key="1">
    <citation type="journal article" date="2015" name="PeerJ">
        <title>First genomic representation of candidate bacterial phylum KSB3 points to enhanced environmental sensing as a trigger of wastewater bulking.</title>
        <authorList>
            <person name="Sekiguchi Y."/>
            <person name="Ohashi A."/>
            <person name="Parks D.H."/>
            <person name="Yamauchi T."/>
            <person name="Tyson G.W."/>
            <person name="Hugenholtz P."/>
        </authorList>
    </citation>
    <scope>NUCLEOTIDE SEQUENCE [LARGE SCALE GENOMIC DNA]</scope>
</reference>
<evidence type="ECO:0000313" key="1">
    <source>
        <dbReference type="EMBL" id="GAK57634.1"/>
    </source>
</evidence>
<dbReference type="STRING" id="1499967.U27_04601"/>
<accession>A0A081BZ79</accession>
<protein>
    <submittedName>
        <fullName evidence="1">Uncharacterized protein</fullName>
    </submittedName>
</protein>
<name>A0A081BZ79_VECG1</name>
<organism evidence="1 2">
    <name type="scientific">Vecturithrix granuli</name>
    <dbReference type="NCBI Taxonomy" id="1499967"/>
    <lineage>
        <taxon>Bacteria</taxon>
        <taxon>Candidatus Moduliflexota</taxon>
        <taxon>Candidatus Vecturitrichia</taxon>
        <taxon>Candidatus Vecturitrichales</taxon>
        <taxon>Candidatus Vecturitrichaceae</taxon>
        <taxon>Candidatus Vecturithrix</taxon>
    </lineage>
</organism>
<sequence length="85" mass="9592">MRLFHGVLYLYVVLVNNIVESIHHDKGLKISGENVKGISEEVTGISLNIFGVFVIKPFVFMTMIPYKHVSAPTCVAIFSERRNNL</sequence>
<dbReference type="EMBL" id="DF820466">
    <property type="protein sequence ID" value="GAK57634.1"/>
    <property type="molecule type" value="Genomic_DNA"/>
</dbReference>
<dbReference type="Proteomes" id="UP000030661">
    <property type="component" value="Unassembled WGS sequence"/>
</dbReference>
<gene>
    <name evidence="1" type="ORF">U27_04601</name>
</gene>